<gene>
    <name evidence="8" type="ORF">PXEA_LOCUS15884</name>
</gene>
<protein>
    <submittedName>
        <fullName evidence="8">Uncharacterized protein</fullName>
    </submittedName>
</protein>
<feature type="transmembrane region" description="Helical" evidence="7">
    <location>
        <begin position="269"/>
        <end position="290"/>
    </location>
</feature>
<dbReference type="OrthoDB" id="330047at2759"/>
<accession>A0A448WX62</accession>
<evidence type="ECO:0000256" key="6">
    <source>
        <dbReference type="ARBA" id="ARBA00023136"/>
    </source>
</evidence>
<proteinExistence type="inferred from homology"/>
<dbReference type="EMBL" id="CAAALY010056458">
    <property type="protein sequence ID" value="VEL22444.1"/>
    <property type="molecule type" value="Genomic_DNA"/>
</dbReference>
<evidence type="ECO:0000256" key="2">
    <source>
        <dbReference type="ARBA" id="ARBA00006595"/>
    </source>
</evidence>
<evidence type="ECO:0000256" key="1">
    <source>
        <dbReference type="ARBA" id="ARBA00004141"/>
    </source>
</evidence>
<reference evidence="8" key="1">
    <citation type="submission" date="2018-11" db="EMBL/GenBank/DDBJ databases">
        <authorList>
            <consortium name="Pathogen Informatics"/>
        </authorList>
    </citation>
    <scope>NUCLEOTIDE SEQUENCE</scope>
</reference>
<dbReference type="Proteomes" id="UP000784294">
    <property type="component" value="Unassembled WGS sequence"/>
</dbReference>
<keyword evidence="5 7" id="KW-1133">Transmembrane helix</keyword>
<evidence type="ECO:0000313" key="9">
    <source>
        <dbReference type="Proteomes" id="UP000784294"/>
    </source>
</evidence>
<keyword evidence="4 7" id="KW-0812">Transmembrane</keyword>
<keyword evidence="3" id="KW-0813">Transport</keyword>
<feature type="transmembrane region" description="Helical" evidence="7">
    <location>
        <begin position="210"/>
        <end position="232"/>
    </location>
</feature>
<feature type="transmembrane region" description="Helical" evidence="7">
    <location>
        <begin position="176"/>
        <end position="198"/>
    </location>
</feature>
<evidence type="ECO:0000313" key="8">
    <source>
        <dbReference type="EMBL" id="VEL22444.1"/>
    </source>
</evidence>
<evidence type="ECO:0000256" key="7">
    <source>
        <dbReference type="SAM" id="Phobius"/>
    </source>
</evidence>
<name>A0A448WX62_9PLAT</name>
<evidence type="ECO:0000256" key="3">
    <source>
        <dbReference type="ARBA" id="ARBA00022448"/>
    </source>
</evidence>
<dbReference type="InterPro" id="IPR052599">
    <property type="entry name" value="SLC43A_AATransporter"/>
</dbReference>
<keyword evidence="6 7" id="KW-0472">Membrane</keyword>
<comment type="similarity">
    <text evidence="2">Belongs to the SLC43A transporter (TC 2.A.1.44) family.</text>
</comment>
<dbReference type="PANTHER" id="PTHR20772">
    <property type="entry name" value="PROTEIN FMP42"/>
    <property type="match status" value="1"/>
</dbReference>
<organism evidence="8 9">
    <name type="scientific">Protopolystoma xenopodis</name>
    <dbReference type="NCBI Taxonomy" id="117903"/>
    <lineage>
        <taxon>Eukaryota</taxon>
        <taxon>Metazoa</taxon>
        <taxon>Spiralia</taxon>
        <taxon>Lophotrochozoa</taxon>
        <taxon>Platyhelminthes</taxon>
        <taxon>Monogenea</taxon>
        <taxon>Polyopisthocotylea</taxon>
        <taxon>Polystomatidea</taxon>
        <taxon>Polystomatidae</taxon>
        <taxon>Protopolystoma</taxon>
    </lineage>
</organism>
<dbReference type="GO" id="GO:0016020">
    <property type="term" value="C:membrane"/>
    <property type="evidence" value="ECO:0007669"/>
    <property type="project" value="UniProtKB-SubCell"/>
</dbReference>
<comment type="caution">
    <text evidence="8">The sequence shown here is derived from an EMBL/GenBank/DDBJ whole genome shotgun (WGS) entry which is preliminary data.</text>
</comment>
<feature type="transmembrane region" description="Helical" evidence="7">
    <location>
        <begin position="244"/>
        <end position="263"/>
    </location>
</feature>
<sequence>MALLGLAAREQPHSSLNVDKASPATSVAGADSRRASTAPASLHEFESALSQLVQRRFPSLRSVLISPSFVVYTCLTLAGMLRLALLLVQLGPMLHYHFSGRLDSDATIERLSGLASLCFLTSLVFSPACGCLVDRLRKAWLPPLLPLSFAVSSPQLHLRSLAASTDPRPTQLASAVYWLSLTPLLPPAIASALLATLVSALCFFPSLPGFYALLLSLAAMRSCLYTFSLAYLISAFPLEMYGRVYAAFSFIYGLVALLQYSVLRLSVPTANIICLFLAVSMFAPPFYMGVQSWRSWGQLVAWQRTLGNSG</sequence>
<keyword evidence="9" id="KW-1185">Reference proteome</keyword>
<dbReference type="PANTHER" id="PTHR20772:SF2">
    <property type="entry name" value="PROTEIN FMP42"/>
    <property type="match status" value="1"/>
</dbReference>
<evidence type="ECO:0000256" key="5">
    <source>
        <dbReference type="ARBA" id="ARBA00022989"/>
    </source>
</evidence>
<feature type="transmembrane region" description="Helical" evidence="7">
    <location>
        <begin position="111"/>
        <end position="133"/>
    </location>
</feature>
<comment type="subcellular location">
    <subcellularLocation>
        <location evidence="1">Membrane</location>
        <topology evidence="1">Multi-pass membrane protein</topology>
    </subcellularLocation>
</comment>
<feature type="transmembrane region" description="Helical" evidence="7">
    <location>
        <begin position="69"/>
        <end position="91"/>
    </location>
</feature>
<evidence type="ECO:0000256" key="4">
    <source>
        <dbReference type="ARBA" id="ARBA00022692"/>
    </source>
</evidence>
<dbReference type="AlphaFoldDB" id="A0A448WX62"/>